<reference evidence="2 3" key="1">
    <citation type="submission" date="2019-04" db="EMBL/GenBank/DDBJ databases">
        <title>Chromosome genome assembly for Takifugu flavidus.</title>
        <authorList>
            <person name="Xiao S."/>
        </authorList>
    </citation>
    <scope>NUCLEOTIDE SEQUENCE [LARGE SCALE GENOMIC DNA]</scope>
    <source>
        <strain evidence="2">HTHZ2018</strain>
        <tissue evidence="2">Muscle</tissue>
    </source>
</reference>
<dbReference type="AlphaFoldDB" id="A0A5C6NTS8"/>
<evidence type="ECO:0000313" key="2">
    <source>
        <dbReference type="EMBL" id="TWW69510.1"/>
    </source>
</evidence>
<sequence length="63" mass="7499">MKSGENKAFKMLAAAAYVKRTHFPCCKCTKNILYVWDFIYSRSDKNNDRNNMKTETLRERGRF</sequence>
<keyword evidence="3" id="KW-1185">Reference proteome</keyword>
<accession>A0A5C6NTS8</accession>
<organism evidence="2 3">
    <name type="scientific">Takifugu flavidus</name>
    <name type="common">sansaifugu</name>
    <dbReference type="NCBI Taxonomy" id="433684"/>
    <lineage>
        <taxon>Eukaryota</taxon>
        <taxon>Metazoa</taxon>
        <taxon>Chordata</taxon>
        <taxon>Craniata</taxon>
        <taxon>Vertebrata</taxon>
        <taxon>Euteleostomi</taxon>
        <taxon>Actinopterygii</taxon>
        <taxon>Neopterygii</taxon>
        <taxon>Teleostei</taxon>
        <taxon>Neoteleostei</taxon>
        <taxon>Acanthomorphata</taxon>
        <taxon>Eupercaria</taxon>
        <taxon>Tetraodontiformes</taxon>
        <taxon>Tetradontoidea</taxon>
        <taxon>Tetraodontidae</taxon>
        <taxon>Takifugu</taxon>
    </lineage>
</organism>
<evidence type="ECO:0000256" key="1">
    <source>
        <dbReference type="SAM" id="MobiDB-lite"/>
    </source>
</evidence>
<feature type="region of interest" description="Disordered" evidence="1">
    <location>
        <begin position="44"/>
        <end position="63"/>
    </location>
</feature>
<comment type="caution">
    <text evidence="2">The sequence shown here is derived from an EMBL/GenBank/DDBJ whole genome shotgun (WGS) entry which is preliminary data.</text>
</comment>
<proteinExistence type="predicted"/>
<name>A0A5C6NTS8_9TELE</name>
<gene>
    <name evidence="2" type="ORF">D4764_18G0003160</name>
</gene>
<evidence type="ECO:0000313" key="3">
    <source>
        <dbReference type="Proteomes" id="UP000324091"/>
    </source>
</evidence>
<protein>
    <submittedName>
        <fullName evidence="2">Uncharacterized protein</fullName>
    </submittedName>
</protein>
<dbReference type="Proteomes" id="UP000324091">
    <property type="component" value="Chromosome 18"/>
</dbReference>
<dbReference type="EMBL" id="RHFK02000010">
    <property type="protein sequence ID" value="TWW69510.1"/>
    <property type="molecule type" value="Genomic_DNA"/>
</dbReference>